<dbReference type="Proteomes" id="UP000076858">
    <property type="component" value="Unassembled WGS sequence"/>
</dbReference>
<dbReference type="AlphaFoldDB" id="A0A164IG28"/>
<comment type="caution">
    <text evidence="1">The sequence shown here is derived from an EMBL/GenBank/DDBJ whole genome shotgun (WGS) entry which is preliminary data.</text>
</comment>
<reference evidence="1 2" key="1">
    <citation type="submission" date="2016-03" db="EMBL/GenBank/DDBJ databases">
        <title>EvidentialGene: Evidence-directed Construction of Genes on Genomes.</title>
        <authorList>
            <person name="Gilbert D.G."/>
            <person name="Choi J.-H."/>
            <person name="Mockaitis K."/>
            <person name="Colbourne J."/>
            <person name="Pfrender M."/>
        </authorList>
    </citation>
    <scope>NUCLEOTIDE SEQUENCE [LARGE SCALE GENOMIC DNA]</scope>
    <source>
        <strain evidence="1 2">Xinb3</strain>
        <tissue evidence="1">Complete organism</tissue>
    </source>
</reference>
<evidence type="ECO:0000313" key="1">
    <source>
        <dbReference type="EMBL" id="KZS01218.1"/>
    </source>
</evidence>
<protein>
    <submittedName>
        <fullName evidence="1">Uncharacterized protein</fullName>
    </submittedName>
</protein>
<dbReference type="EMBL" id="LRGB01007331">
    <property type="protein sequence ID" value="KZS01218.1"/>
    <property type="molecule type" value="Genomic_DNA"/>
</dbReference>
<evidence type="ECO:0000313" key="2">
    <source>
        <dbReference type="Proteomes" id="UP000076858"/>
    </source>
</evidence>
<gene>
    <name evidence="1" type="ORF">APZ42_002189</name>
</gene>
<sequence length="41" mass="4815">MPQSFYEPEQLADTRPCSALRDDLKFCIQNTDCYKKLNQTC</sequence>
<keyword evidence="2" id="KW-1185">Reference proteome</keyword>
<proteinExistence type="predicted"/>
<name>A0A164IG28_9CRUS</name>
<organism evidence="1 2">
    <name type="scientific">Daphnia magna</name>
    <dbReference type="NCBI Taxonomy" id="35525"/>
    <lineage>
        <taxon>Eukaryota</taxon>
        <taxon>Metazoa</taxon>
        <taxon>Ecdysozoa</taxon>
        <taxon>Arthropoda</taxon>
        <taxon>Crustacea</taxon>
        <taxon>Branchiopoda</taxon>
        <taxon>Diplostraca</taxon>
        <taxon>Cladocera</taxon>
        <taxon>Anomopoda</taxon>
        <taxon>Daphniidae</taxon>
        <taxon>Daphnia</taxon>
    </lineage>
</organism>
<accession>A0A164IG28</accession>